<sequence>MEVCPSGMLEVLPDDYDRPVVRVKDGLSSSIGYV</sequence>
<evidence type="ECO:0000313" key="2">
    <source>
        <dbReference type="Proteomes" id="UP000185779"/>
    </source>
</evidence>
<dbReference type="AlphaFoldDB" id="A0A1F2P6I6"/>
<keyword evidence="2" id="KW-1185">Reference proteome</keyword>
<proteinExistence type="predicted"/>
<protein>
    <submittedName>
        <fullName evidence="1">Uncharacterized protein</fullName>
    </submittedName>
</protein>
<organism evidence="1 2">
    <name type="scientific">Candidatus Syntropharchaeum butanivorans</name>
    <dbReference type="NCBI Taxonomy" id="1839936"/>
    <lineage>
        <taxon>Archaea</taxon>
        <taxon>Methanobacteriati</taxon>
        <taxon>Methanobacteriota</taxon>
        <taxon>Stenosarchaea group</taxon>
        <taxon>Methanomicrobia</taxon>
        <taxon>Methanosarcinales</taxon>
        <taxon>ANME-2 cluster</taxon>
        <taxon>Candidatus Syntropharchaeum</taxon>
    </lineage>
</organism>
<comment type="caution">
    <text evidence="1">The sequence shown here is derived from an EMBL/GenBank/DDBJ whole genome shotgun (WGS) entry which is preliminary data.</text>
</comment>
<dbReference type="STRING" id="1839936.SBU_000077"/>
<name>A0A1F2P6I6_9EURY</name>
<accession>A0A1F2P6I6</accession>
<dbReference type="EMBL" id="LYOR01000001">
    <property type="protein sequence ID" value="OFV66784.1"/>
    <property type="molecule type" value="Genomic_DNA"/>
</dbReference>
<evidence type="ECO:0000313" key="1">
    <source>
        <dbReference type="EMBL" id="OFV66784.1"/>
    </source>
</evidence>
<reference evidence="1" key="1">
    <citation type="submission" date="2016-05" db="EMBL/GenBank/DDBJ databases">
        <title>Microbial consortia oxidize butane by reversing methanogenesis.</title>
        <authorList>
            <person name="Laso-Perez R."/>
            <person name="Richter M."/>
            <person name="Wegener G."/>
            <person name="Musat F."/>
        </authorList>
    </citation>
    <scope>NUCLEOTIDE SEQUENCE [LARGE SCALE GENOMIC DNA]</scope>
    <source>
        <strain evidence="1">BOX1</strain>
    </source>
</reference>
<dbReference type="Proteomes" id="UP000185779">
    <property type="component" value="Unassembled WGS sequence"/>
</dbReference>
<gene>
    <name evidence="1" type="ORF">SBU_000077</name>
</gene>